<dbReference type="Pfam" id="PF07819">
    <property type="entry name" value="PGAP1"/>
    <property type="match status" value="1"/>
</dbReference>
<gene>
    <name evidence="2" type="ORF">CLV46_1546</name>
</gene>
<evidence type="ECO:0000313" key="3">
    <source>
        <dbReference type="Proteomes" id="UP000228758"/>
    </source>
</evidence>
<feature type="domain" description="GPI inositol-deacylase PGAP1-like alpha/beta" evidence="1">
    <location>
        <begin position="94"/>
        <end position="142"/>
    </location>
</feature>
<protein>
    <submittedName>
        <fullName evidence="2">PGAP1-like protein</fullName>
    </submittedName>
</protein>
<evidence type="ECO:0000313" key="2">
    <source>
        <dbReference type="EMBL" id="PJJ71986.1"/>
    </source>
</evidence>
<dbReference type="InterPro" id="IPR012908">
    <property type="entry name" value="PGAP1-ab_dom-like"/>
</dbReference>
<dbReference type="Gene3D" id="3.40.50.1820">
    <property type="entry name" value="alpha/beta hydrolase"/>
    <property type="match status" value="1"/>
</dbReference>
<reference evidence="2 3" key="1">
    <citation type="submission" date="2017-11" db="EMBL/GenBank/DDBJ databases">
        <title>Genomic Encyclopedia of Archaeal and Bacterial Type Strains, Phase II (KMG-II): From Individual Species to Whole Genera.</title>
        <authorList>
            <person name="Goeker M."/>
        </authorList>
    </citation>
    <scope>NUCLEOTIDE SEQUENCE [LARGE SCALE GENOMIC DNA]</scope>
    <source>
        <strain evidence="2 3">DSM 27393</strain>
    </source>
</reference>
<name>A0A2M9CJA9_9MICO</name>
<dbReference type="AlphaFoldDB" id="A0A2M9CJA9"/>
<proteinExistence type="predicted"/>
<comment type="caution">
    <text evidence="2">The sequence shown here is derived from an EMBL/GenBank/DDBJ whole genome shotgun (WGS) entry which is preliminary data.</text>
</comment>
<dbReference type="EMBL" id="PGFF01000001">
    <property type="protein sequence ID" value="PJJ71986.1"/>
    <property type="molecule type" value="Genomic_DNA"/>
</dbReference>
<dbReference type="SUPFAM" id="SSF53474">
    <property type="entry name" value="alpha/beta-Hydrolases"/>
    <property type="match status" value="1"/>
</dbReference>
<evidence type="ECO:0000259" key="1">
    <source>
        <dbReference type="Pfam" id="PF07819"/>
    </source>
</evidence>
<accession>A0A2M9CJA9</accession>
<sequence>MRMPVPVIEWASDWVYATRATLRHLGGRWPEAEYTRGSGRAVLLIPGVYETWQFMRPIADRLVELGHPVHALDALGYNRRSIRDSASLGQAYLRKRDLTDVVIVAHSKGGLIGKHMMAVNDRERRVAKMVTVNTPFSGSPLARIAVGRTLREFRPAGETVRLLSKELEVNSRITSISSKQDPFVPPDTSLTGGENLRVPIVGHFRPLGNPEVIREVVSRV</sequence>
<dbReference type="Proteomes" id="UP000228758">
    <property type="component" value="Unassembled WGS sequence"/>
</dbReference>
<dbReference type="GO" id="GO:0016788">
    <property type="term" value="F:hydrolase activity, acting on ester bonds"/>
    <property type="evidence" value="ECO:0007669"/>
    <property type="project" value="InterPro"/>
</dbReference>
<dbReference type="InterPro" id="IPR029058">
    <property type="entry name" value="AB_hydrolase_fold"/>
</dbReference>
<organism evidence="2 3">
    <name type="scientific">Diaminobutyricimonas aerilata</name>
    <dbReference type="NCBI Taxonomy" id="1162967"/>
    <lineage>
        <taxon>Bacteria</taxon>
        <taxon>Bacillati</taxon>
        <taxon>Actinomycetota</taxon>
        <taxon>Actinomycetes</taxon>
        <taxon>Micrococcales</taxon>
        <taxon>Microbacteriaceae</taxon>
        <taxon>Diaminobutyricimonas</taxon>
    </lineage>
</organism>
<keyword evidence="3" id="KW-1185">Reference proteome</keyword>